<accession>A0ABU4VNN1</accession>
<keyword evidence="2" id="KW-0732">Signal</keyword>
<protein>
    <recommendedName>
        <fullName evidence="5">Lipoprotein</fullName>
    </recommendedName>
</protein>
<gene>
    <name evidence="3" type="ORF">SK069_15190</name>
</gene>
<sequence length="178" mass="17766">MPTRPVLLALVALAVPLAGCGGDAPNAISPSTVAPPADVPADAGASVPTAPRPAPLTLAGGRRADAATAREVRAVLRRFVVAVGERDVATACATVVGIERLASRIGRRGVDCEALMANSGNSSSPPPASLLRALRGARVTVRGDRAVVATAAGAPPLRRVGGTWKVDYGALVQGAVGD</sequence>
<organism evidence="3 4">
    <name type="scientific">Patulibacter brassicae</name>
    <dbReference type="NCBI Taxonomy" id="1705717"/>
    <lineage>
        <taxon>Bacteria</taxon>
        <taxon>Bacillati</taxon>
        <taxon>Actinomycetota</taxon>
        <taxon>Thermoleophilia</taxon>
        <taxon>Solirubrobacterales</taxon>
        <taxon>Patulibacteraceae</taxon>
        <taxon>Patulibacter</taxon>
    </lineage>
</organism>
<reference evidence="3 4" key="1">
    <citation type="submission" date="2023-11" db="EMBL/GenBank/DDBJ databases">
        <authorList>
            <person name="Xu M."/>
            <person name="Jiang T."/>
        </authorList>
    </citation>
    <scope>NUCLEOTIDE SEQUENCE [LARGE SCALE GENOMIC DNA]</scope>
    <source>
        <strain evidence="3 4">SD</strain>
    </source>
</reference>
<feature type="chain" id="PRO_5046040749" description="Lipoprotein" evidence="2">
    <location>
        <begin position="21"/>
        <end position="178"/>
    </location>
</feature>
<keyword evidence="4" id="KW-1185">Reference proteome</keyword>
<feature type="signal peptide" evidence="2">
    <location>
        <begin position="1"/>
        <end position="20"/>
    </location>
</feature>
<feature type="compositionally biased region" description="Low complexity" evidence="1">
    <location>
        <begin position="31"/>
        <end position="61"/>
    </location>
</feature>
<proteinExistence type="predicted"/>
<evidence type="ECO:0000256" key="2">
    <source>
        <dbReference type="SAM" id="SignalP"/>
    </source>
</evidence>
<evidence type="ECO:0000313" key="4">
    <source>
        <dbReference type="Proteomes" id="UP001277761"/>
    </source>
</evidence>
<feature type="region of interest" description="Disordered" evidence="1">
    <location>
        <begin position="31"/>
        <end position="63"/>
    </location>
</feature>
<evidence type="ECO:0000256" key="1">
    <source>
        <dbReference type="SAM" id="MobiDB-lite"/>
    </source>
</evidence>
<name>A0ABU4VNN1_9ACTN</name>
<comment type="caution">
    <text evidence="3">The sequence shown here is derived from an EMBL/GenBank/DDBJ whole genome shotgun (WGS) entry which is preliminary data.</text>
</comment>
<dbReference type="RefSeq" id="WP_319955093.1">
    <property type="nucleotide sequence ID" value="NZ_JAXAVX010000009.1"/>
</dbReference>
<dbReference type="Proteomes" id="UP001277761">
    <property type="component" value="Unassembled WGS sequence"/>
</dbReference>
<evidence type="ECO:0000313" key="3">
    <source>
        <dbReference type="EMBL" id="MDX8152942.1"/>
    </source>
</evidence>
<evidence type="ECO:0008006" key="5">
    <source>
        <dbReference type="Google" id="ProtNLM"/>
    </source>
</evidence>
<dbReference type="EMBL" id="JAXAVX010000009">
    <property type="protein sequence ID" value="MDX8152942.1"/>
    <property type="molecule type" value="Genomic_DNA"/>
</dbReference>